<gene>
    <name evidence="2" type="ORF">G2W53_025283</name>
</gene>
<accession>A0A834WGC2</accession>
<dbReference type="EMBL" id="JAAIUW010000008">
    <property type="protein sequence ID" value="KAF7819828.1"/>
    <property type="molecule type" value="Genomic_DNA"/>
</dbReference>
<dbReference type="AlphaFoldDB" id="A0A834WGC2"/>
<keyword evidence="1" id="KW-1133">Transmembrane helix</keyword>
<organism evidence="2 3">
    <name type="scientific">Senna tora</name>
    <dbReference type="NCBI Taxonomy" id="362788"/>
    <lineage>
        <taxon>Eukaryota</taxon>
        <taxon>Viridiplantae</taxon>
        <taxon>Streptophyta</taxon>
        <taxon>Embryophyta</taxon>
        <taxon>Tracheophyta</taxon>
        <taxon>Spermatophyta</taxon>
        <taxon>Magnoliopsida</taxon>
        <taxon>eudicotyledons</taxon>
        <taxon>Gunneridae</taxon>
        <taxon>Pentapetalae</taxon>
        <taxon>rosids</taxon>
        <taxon>fabids</taxon>
        <taxon>Fabales</taxon>
        <taxon>Fabaceae</taxon>
        <taxon>Caesalpinioideae</taxon>
        <taxon>Cassia clade</taxon>
        <taxon>Senna</taxon>
    </lineage>
</organism>
<name>A0A834WGC2_9FABA</name>
<sequence length="137" mass="15586">MDARNWCKSGSTSIHLGSSSYCGSSKLRWKMVWMKLKKKLFESSSSSSRALKNVPCYDPLSYSQNFEIALDQEPHDDNLSRSFSARFAHLSTLLRTLFNKAGHVITNYYHSKIYDLNLVVVPLVLLVHLVMRDLEGG</sequence>
<dbReference type="Proteomes" id="UP000634136">
    <property type="component" value="Unassembled WGS sequence"/>
</dbReference>
<evidence type="ECO:0000313" key="3">
    <source>
        <dbReference type="Proteomes" id="UP000634136"/>
    </source>
</evidence>
<keyword evidence="1" id="KW-0472">Membrane</keyword>
<evidence type="ECO:0000313" key="2">
    <source>
        <dbReference type="EMBL" id="KAF7819828.1"/>
    </source>
</evidence>
<keyword evidence="1" id="KW-0812">Transmembrane</keyword>
<proteinExistence type="predicted"/>
<comment type="caution">
    <text evidence="2">The sequence shown here is derived from an EMBL/GenBank/DDBJ whole genome shotgun (WGS) entry which is preliminary data.</text>
</comment>
<evidence type="ECO:0000256" key="1">
    <source>
        <dbReference type="SAM" id="Phobius"/>
    </source>
</evidence>
<dbReference type="PANTHER" id="PTHR33168">
    <property type="entry name" value="STRESS INDUCED PROTEIN-RELATED"/>
    <property type="match status" value="1"/>
</dbReference>
<reference evidence="2" key="1">
    <citation type="submission" date="2020-09" db="EMBL/GenBank/DDBJ databases">
        <title>Genome-Enabled Discovery of Anthraquinone Biosynthesis in Senna tora.</title>
        <authorList>
            <person name="Kang S.-H."/>
            <person name="Pandey R.P."/>
            <person name="Lee C.-M."/>
            <person name="Sim J.-S."/>
            <person name="Jeong J.-T."/>
            <person name="Choi B.-S."/>
            <person name="Jung M."/>
            <person name="Ginzburg D."/>
            <person name="Zhao K."/>
            <person name="Won S.Y."/>
            <person name="Oh T.-J."/>
            <person name="Yu Y."/>
            <person name="Kim N.-H."/>
            <person name="Lee O.R."/>
            <person name="Lee T.-H."/>
            <person name="Bashyal P."/>
            <person name="Kim T.-S."/>
            <person name="Lee W.-H."/>
            <person name="Kawkins C."/>
            <person name="Kim C.-K."/>
            <person name="Kim J.S."/>
            <person name="Ahn B.O."/>
            <person name="Rhee S.Y."/>
            <person name="Sohng J.K."/>
        </authorList>
    </citation>
    <scope>NUCLEOTIDE SEQUENCE</scope>
    <source>
        <tissue evidence="2">Leaf</tissue>
    </source>
</reference>
<dbReference type="GO" id="GO:0008168">
    <property type="term" value="F:methyltransferase activity"/>
    <property type="evidence" value="ECO:0007669"/>
    <property type="project" value="UniProtKB-KW"/>
</dbReference>
<dbReference type="GO" id="GO:0032259">
    <property type="term" value="P:methylation"/>
    <property type="evidence" value="ECO:0007669"/>
    <property type="project" value="UniProtKB-KW"/>
</dbReference>
<keyword evidence="3" id="KW-1185">Reference proteome</keyword>
<keyword evidence="2" id="KW-0489">Methyltransferase</keyword>
<protein>
    <submittedName>
        <fullName evidence="2">5-methyltetrahydropteroyltriglutamate--homocysteine methyltransferase</fullName>
    </submittedName>
</protein>
<feature type="transmembrane region" description="Helical" evidence="1">
    <location>
        <begin position="113"/>
        <end position="131"/>
    </location>
</feature>
<dbReference type="OrthoDB" id="1688035at2759"/>
<keyword evidence="2" id="KW-0808">Transferase</keyword>